<keyword evidence="1 7" id="KW-0963">Cytoplasm</keyword>
<dbReference type="GO" id="GO:0003723">
    <property type="term" value="F:RNA binding"/>
    <property type="evidence" value="ECO:0007669"/>
    <property type="project" value="UniProtKB-UniRule"/>
</dbReference>
<evidence type="ECO:0000256" key="4">
    <source>
        <dbReference type="ARBA" id="ARBA00022679"/>
    </source>
</evidence>
<comment type="caution">
    <text evidence="10">The sequence shown here is derived from an EMBL/GenBank/DDBJ whole genome shotgun (WGS) entry which is preliminary data.</text>
</comment>
<evidence type="ECO:0000256" key="8">
    <source>
        <dbReference type="PROSITE-ProRule" id="PRU01026"/>
    </source>
</evidence>
<keyword evidence="2 7" id="KW-0698">rRNA processing</keyword>
<evidence type="ECO:0000256" key="5">
    <source>
        <dbReference type="ARBA" id="ARBA00022691"/>
    </source>
</evidence>
<dbReference type="EC" id="2.1.1.182" evidence="7"/>
<dbReference type="InterPro" id="IPR020598">
    <property type="entry name" value="rRNA_Ade_methylase_Trfase_N"/>
</dbReference>
<evidence type="ECO:0000256" key="6">
    <source>
        <dbReference type="ARBA" id="ARBA00022884"/>
    </source>
</evidence>
<keyword evidence="3 7" id="KW-0489">Methyltransferase</keyword>
<dbReference type="GO" id="GO:0005829">
    <property type="term" value="C:cytosol"/>
    <property type="evidence" value="ECO:0007669"/>
    <property type="project" value="TreeGrafter"/>
</dbReference>
<dbReference type="InterPro" id="IPR020596">
    <property type="entry name" value="rRNA_Ade_Mease_Trfase_CS"/>
</dbReference>
<evidence type="ECO:0000313" key="10">
    <source>
        <dbReference type="EMBL" id="OGZ76686.1"/>
    </source>
</evidence>
<keyword evidence="5 7" id="KW-0949">S-adenosyl-L-methionine</keyword>
<dbReference type="EMBL" id="MHPE01000028">
    <property type="protein sequence ID" value="OGZ76686.1"/>
    <property type="molecule type" value="Genomic_DNA"/>
</dbReference>
<dbReference type="InterPro" id="IPR029063">
    <property type="entry name" value="SAM-dependent_MTases_sf"/>
</dbReference>
<gene>
    <name evidence="7" type="primary">rsmA</name>
    <name evidence="7" type="synonym">ksgA</name>
    <name evidence="10" type="ORF">A3G45_00180</name>
</gene>
<comment type="function">
    <text evidence="7">Specifically dimethylates two adjacent adenosines (A1518 and A1519) in the loop of a conserved hairpin near the 3'-end of 16S rRNA in the 30S particle. May play a critical role in biogenesis of 30S subunits.</text>
</comment>
<dbReference type="PROSITE" id="PS51689">
    <property type="entry name" value="SAM_RNA_A_N6_MT"/>
    <property type="match status" value="1"/>
</dbReference>
<protein>
    <recommendedName>
        <fullName evidence="7">Ribosomal RNA small subunit methyltransferase A</fullName>
        <ecNumber evidence="7">2.1.1.182</ecNumber>
    </recommendedName>
    <alternativeName>
        <fullName evidence="7">16S rRNA (adenine(1518)-N(6)/adenine(1519)-N(6))-dimethyltransferase</fullName>
    </alternativeName>
    <alternativeName>
        <fullName evidence="7">16S rRNA dimethyladenosine transferase</fullName>
    </alternativeName>
    <alternativeName>
        <fullName evidence="7">16S rRNA dimethylase</fullName>
    </alternativeName>
    <alternativeName>
        <fullName evidence="7">S-adenosylmethionine-6-N', N'-adenosyl(rRNA) dimethyltransferase</fullName>
    </alternativeName>
</protein>
<evidence type="ECO:0000256" key="7">
    <source>
        <dbReference type="HAMAP-Rule" id="MF_00607"/>
    </source>
</evidence>
<sequence length="279" mass="31810">MNLLSPTDIKSLLNKYDSKPSKGLGQNFLIDKNVLSKIIEAAALKPTDVVLEIGPGIGTLTQKLAKNCKKVIAIEKDKTMVKILSEILKDFNNIKIINNDVLKIENWDLIENCKLKIKNYKIVANIPYYITSPVIRKFLESENKPDFMVLMVQKEVAQRICAKPPNMSLLAVSVQFYAEPKIISYVSKNCFWPSPKIDSAIIKITPHKIVGHRESYNLFFKVVKAGFSHPRKQLASNLSKQFKMPKEKTPEWLLKNKIDPKQRAETLSIEDWKNLTNSI</sequence>
<feature type="binding site" evidence="7 8">
    <location>
        <position position="100"/>
    </location>
    <ligand>
        <name>S-adenosyl-L-methionine</name>
        <dbReference type="ChEBI" id="CHEBI:59789"/>
    </ligand>
</feature>
<dbReference type="Gene3D" id="3.40.50.150">
    <property type="entry name" value="Vaccinia Virus protein VP39"/>
    <property type="match status" value="1"/>
</dbReference>
<dbReference type="GO" id="GO:0052908">
    <property type="term" value="F:16S rRNA (adenine(1518)-N(6)/adenine(1519)-N(6))-dimethyltransferase activity"/>
    <property type="evidence" value="ECO:0007669"/>
    <property type="project" value="UniProtKB-EC"/>
</dbReference>
<dbReference type="CDD" id="cd02440">
    <property type="entry name" value="AdoMet_MTases"/>
    <property type="match status" value="1"/>
</dbReference>
<dbReference type="InterPro" id="IPR001737">
    <property type="entry name" value="KsgA/Erm"/>
</dbReference>
<comment type="similarity">
    <text evidence="7">Belongs to the class I-like SAM-binding methyltransferase superfamily. rRNA adenine N(6)-methyltransferase family. RsmA subfamily.</text>
</comment>
<reference evidence="10 11" key="1">
    <citation type="journal article" date="2016" name="Nat. Commun.">
        <title>Thousands of microbial genomes shed light on interconnected biogeochemical processes in an aquifer system.</title>
        <authorList>
            <person name="Anantharaman K."/>
            <person name="Brown C.T."/>
            <person name="Hug L.A."/>
            <person name="Sharon I."/>
            <person name="Castelle C.J."/>
            <person name="Probst A.J."/>
            <person name="Thomas B.C."/>
            <person name="Singh A."/>
            <person name="Wilkins M.J."/>
            <person name="Karaoz U."/>
            <person name="Brodie E.L."/>
            <person name="Williams K.H."/>
            <person name="Hubbard S.S."/>
            <person name="Banfield J.F."/>
        </authorList>
    </citation>
    <scope>NUCLEOTIDE SEQUENCE [LARGE SCALE GENOMIC DNA]</scope>
</reference>
<feature type="binding site" evidence="7 8">
    <location>
        <position position="75"/>
    </location>
    <ligand>
        <name>S-adenosyl-L-methionine</name>
        <dbReference type="ChEBI" id="CHEBI:59789"/>
    </ligand>
</feature>
<name>A0A1G2IPF5_9BACT</name>
<dbReference type="InterPro" id="IPR011530">
    <property type="entry name" value="rRNA_adenine_dimethylase"/>
</dbReference>
<feature type="binding site" evidence="7 8">
    <location>
        <position position="29"/>
    </location>
    <ligand>
        <name>S-adenosyl-L-methionine</name>
        <dbReference type="ChEBI" id="CHEBI:59789"/>
    </ligand>
</feature>
<evidence type="ECO:0000313" key="11">
    <source>
        <dbReference type="Proteomes" id="UP000178632"/>
    </source>
</evidence>
<evidence type="ECO:0000256" key="2">
    <source>
        <dbReference type="ARBA" id="ARBA00022552"/>
    </source>
</evidence>
<dbReference type="InterPro" id="IPR023165">
    <property type="entry name" value="rRNA_Ade_diMease-like_C"/>
</dbReference>
<dbReference type="SUPFAM" id="SSF53335">
    <property type="entry name" value="S-adenosyl-L-methionine-dependent methyltransferases"/>
    <property type="match status" value="1"/>
</dbReference>
<proteinExistence type="inferred from homology"/>
<evidence type="ECO:0000256" key="1">
    <source>
        <dbReference type="ARBA" id="ARBA00022490"/>
    </source>
</evidence>
<evidence type="ECO:0000259" key="9">
    <source>
        <dbReference type="SMART" id="SM00650"/>
    </source>
</evidence>
<comment type="catalytic activity">
    <reaction evidence="7">
        <text>adenosine(1518)/adenosine(1519) in 16S rRNA + 4 S-adenosyl-L-methionine = N(6)-dimethyladenosine(1518)/N(6)-dimethyladenosine(1519) in 16S rRNA + 4 S-adenosyl-L-homocysteine + 4 H(+)</text>
        <dbReference type="Rhea" id="RHEA:19609"/>
        <dbReference type="Rhea" id="RHEA-COMP:10232"/>
        <dbReference type="Rhea" id="RHEA-COMP:10233"/>
        <dbReference type="ChEBI" id="CHEBI:15378"/>
        <dbReference type="ChEBI" id="CHEBI:57856"/>
        <dbReference type="ChEBI" id="CHEBI:59789"/>
        <dbReference type="ChEBI" id="CHEBI:74411"/>
        <dbReference type="ChEBI" id="CHEBI:74493"/>
        <dbReference type="EC" id="2.1.1.182"/>
    </reaction>
</comment>
<dbReference type="PROSITE" id="PS01131">
    <property type="entry name" value="RRNA_A_DIMETH"/>
    <property type="match status" value="1"/>
</dbReference>
<keyword evidence="6 7" id="KW-0694">RNA-binding</keyword>
<accession>A0A1G2IPF5</accession>
<dbReference type="NCBIfam" id="TIGR00755">
    <property type="entry name" value="ksgA"/>
    <property type="match status" value="1"/>
</dbReference>
<dbReference type="Gene3D" id="1.10.8.100">
    <property type="entry name" value="Ribosomal RNA adenine dimethylase-like, domain 2"/>
    <property type="match status" value="1"/>
</dbReference>
<feature type="binding site" evidence="7 8">
    <location>
        <position position="125"/>
    </location>
    <ligand>
        <name>S-adenosyl-L-methionine</name>
        <dbReference type="ChEBI" id="CHEBI:59789"/>
    </ligand>
</feature>
<organism evidence="10 11">
    <name type="scientific">Candidatus Staskawiczbacteria bacterium RIFCSPLOWO2_12_FULL_37_15</name>
    <dbReference type="NCBI Taxonomy" id="1802218"/>
    <lineage>
        <taxon>Bacteria</taxon>
        <taxon>Candidatus Staskawicziibacteriota</taxon>
    </lineage>
</organism>
<comment type="subcellular location">
    <subcellularLocation>
        <location evidence="7">Cytoplasm</location>
    </subcellularLocation>
</comment>
<dbReference type="PANTHER" id="PTHR11727">
    <property type="entry name" value="DIMETHYLADENOSINE TRANSFERASE"/>
    <property type="match status" value="1"/>
</dbReference>
<dbReference type="Pfam" id="PF00398">
    <property type="entry name" value="RrnaAD"/>
    <property type="match status" value="1"/>
</dbReference>
<feature type="binding site" evidence="7 8">
    <location>
        <position position="27"/>
    </location>
    <ligand>
        <name>S-adenosyl-L-methionine</name>
        <dbReference type="ChEBI" id="CHEBI:59789"/>
    </ligand>
</feature>
<keyword evidence="4 7" id="KW-0808">Transferase</keyword>
<feature type="binding site" evidence="7 8">
    <location>
        <position position="54"/>
    </location>
    <ligand>
        <name>S-adenosyl-L-methionine</name>
        <dbReference type="ChEBI" id="CHEBI:59789"/>
    </ligand>
</feature>
<dbReference type="SMART" id="SM00650">
    <property type="entry name" value="rADc"/>
    <property type="match status" value="1"/>
</dbReference>
<dbReference type="HAMAP" id="MF_00607">
    <property type="entry name" value="16SrRNA_methyltr_A"/>
    <property type="match status" value="1"/>
</dbReference>
<dbReference type="Proteomes" id="UP000178632">
    <property type="component" value="Unassembled WGS sequence"/>
</dbReference>
<dbReference type="AlphaFoldDB" id="A0A1G2IPF5"/>
<dbReference type="FunFam" id="3.40.50.150:FF:000023">
    <property type="entry name" value="Ribosomal RNA small subunit methyltransferase A"/>
    <property type="match status" value="1"/>
</dbReference>
<evidence type="ECO:0000256" key="3">
    <source>
        <dbReference type="ARBA" id="ARBA00022603"/>
    </source>
</evidence>
<feature type="domain" description="Ribosomal RNA adenine methylase transferase N-terminal" evidence="9">
    <location>
        <begin position="34"/>
        <end position="208"/>
    </location>
</feature>
<dbReference type="PANTHER" id="PTHR11727:SF7">
    <property type="entry name" value="DIMETHYLADENOSINE TRANSFERASE-RELATED"/>
    <property type="match status" value="1"/>
</dbReference>